<feature type="compositionally biased region" description="Basic and acidic residues" evidence="1">
    <location>
        <begin position="403"/>
        <end position="420"/>
    </location>
</feature>
<evidence type="ECO:0000256" key="1">
    <source>
        <dbReference type="SAM" id="MobiDB-lite"/>
    </source>
</evidence>
<feature type="region of interest" description="Disordered" evidence="1">
    <location>
        <begin position="1"/>
        <end position="55"/>
    </location>
</feature>
<feature type="transmembrane region" description="Helical" evidence="2">
    <location>
        <begin position="170"/>
        <end position="189"/>
    </location>
</feature>
<sequence length="447" mass="49868">MLEVELSENPSMDYNEDVGGADSTTNPNSGGSNIHGGGGGGNSPTPPPPPLHLPRQVMTTNQKMFQEPQKMYQEPQILKRPMLNNGNRNDHNSNGPRTVVDMNRLYSKIITLHNNVERDRQIHQLAQENLMWIHSGFLFLPASLLTFTAGILSLLTVAEADAVFPSLNRTVIGLIVGIFALVSTFWQGVSNHLNLHGRSEAHKTATKELSRLEIRIRRCEDWLSSGGLGTGTSPPNPAAHVPITTEQQQYELLHELHKFQELHDQILSSASYSNVPTPIVNAFNLMDSRLLALLGPDYDNDEIRRWLLPLVYEHLAGIITNTVPWPLHVRSNSTFYVKSALNRFETQLPEEHEFDADGVAGLSKRQQKKLKGRKLRELIRRKVVIDASYDGGGHSAQGGGVAKYERSNRGGGGDHRRDNMDGVSVSTMDRFYEEKQEEEDVYHAPPV</sequence>
<accession>A0A7S4WIT1</accession>
<feature type="compositionally biased region" description="Gly residues" evidence="1">
    <location>
        <begin position="33"/>
        <end position="42"/>
    </location>
</feature>
<feature type="transmembrane region" description="Helical" evidence="2">
    <location>
        <begin position="137"/>
        <end position="158"/>
    </location>
</feature>
<dbReference type="AlphaFoldDB" id="A0A7S4WIT1"/>
<keyword evidence="2" id="KW-0812">Transmembrane</keyword>
<name>A0A7S4WIT1_9STRA</name>
<reference evidence="3" key="1">
    <citation type="submission" date="2021-01" db="EMBL/GenBank/DDBJ databases">
        <authorList>
            <person name="Corre E."/>
            <person name="Pelletier E."/>
            <person name="Niang G."/>
            <person name="Scheremetjew M."/>
            <person name="Finn R."/>
            <person name="Kale V."/>
            <person name="Holt S."/>
            <person name="Cochrane G."/>
            <person name="Meng A."/>
            <person name="Brown T."/>
            <person name="Cohen L."/>
        </authorList>
    </citation>
    <scope>NUCLEOTIDE SEQUENCE</scope>
    <source>
        <strain evidence="3">GSO104</strain>
    </source>
</reference>
<organism evidence="3">
    <name type="scientific">Ditylum brightwellii</name>
    <dbReference type="NCBI Taxonomy" id="49249"/>
    <lineage>
        <taxon>Eukaryota</taxon>
        <taxon>Sar</taxon>
        <taxon>Stramenopiles</taxon>
        <taxon>Ochrophyta</taxon>
        <taxon>Bacillariophyta</taxon>
        <taxon>Mediophyceae</taxon>
        <taxon>Lithodesmiophycidae</taxon>
        <taxon>Lithodesmiales</taxon>
        <taxon>Lithodesmiaceae</taxon>
        <taxon>Ditylum</taxon>
    </lineage>
</organism>
<dbReference type="EMBL" id="HBNS01058800">
    <property type="protein sequence ID" value="CAE4664271.1"/>
    <property type="molecule type" value="Transcribed_RNA"/>
</dbReference>
<gene>
    <name evidence="3" type="ORF">DBRI00130_LOCUS42279</name>
</gene>
<protein>
    <submittedName>
        <fullName evidence="3">Uncharacterized protein</fullName>
    </submittedName>
</protein>
<keyword evidence="2" id="KW-1133">Transmembrane helix</keyword>
<evidence type="ECO:0000313" key="3">
    <source>
        <dbReference type="EMBL" id="CAE4664271.1"/>
    </source>
</evidence>
<feature type="region of interest" description="Disordered" evidence="1">
    <location>
        <begin position="393"/>
        <end position="423"/>
    </location>
</feature>
<keyword evidence="2" id="KW-0472">Membrane</keyword>
<evidence type="ECO:0000256" key="2">
    <source>
        <dbReference type="SAM" id="Phobius"/>
    </source>
</evidence>
<proteinExistence type="predicted"/>